<evidence type="ECO:0000256" key="1">
    <source>
        <dbReference type="ARBA" id="ARBA00023125"/>
    </source>
</evidence>
<dbReference type="Proteomes" id="UP001165489">
    <property type="component" value="Unassembled WGS sequence"/>
</dbReference>
<protein>
    <submittedName>
        <fullName evidence="3">Site-specific integrase</fullName>
    </submittedName>
</protein>
<evidence type="ECO:0000313" key="3">
    <source>
        <dbReference type="EMBL" id="MCH7410906.1"/>
    </source>
</evidence>
<evidence type="ECO:0000313" key="4">
    <source>
        <dbReference type="Proteomes" id="UP001165489"/>
    </source>
</evidence>
<dbReference type="Gene3D" id="1.10.150.130">
    <property type="match status" value="1"/>
</dbReference>
<evidence type="ECO:0000259" key="2">
    <source>
        <dbReference type="Pfam" id="PF13102"/>
    </source>
</evidence>
<dbReference type="RefSeq" id="WP_241349264.1">
    <property type="nucleotide sequence ID" value="NZ_JAKZGP010000050.1"/>
</dbReference>
<accession>A0ABS9V3B0</accession>
<dbReference type="SUPFAM" id="SSF56349">
    <property type="entry name" value="DNA breaking-rejoining enzymes"/>
    <property type="match status" value="1"/>
</dbReference>
<keyword evidence="1" id="KW-0238">DNA-binding</keyword>
<organism evidence="3 4">
    <name type="scientific">Belliella filtrata</name>
    <dbReference type="NCBI Taxonomy" id="2923435"/>
    <lineage>
        <taxon>Bacteria</taxon>
        <taxon>Pseudomonadati</taxon>
        <taxon>Bacteroidota</taxon>
        <taxon>Cytophagia</taxon>
        <taxon>Cytophagales</taxon>
        <taxon>Cyclobacteriaceae</taxon>
        <taxon>Belliella</taxon>
    </lineage>
</organism>
<dbReference type="EMBL" id="JAKZGP010000050">
    <property type="protein sequence ID" value="MCH7410906.1"/>
    <property type="molecule type" value="Genomic_DNA"/>
</dbReference>
<gene>
    <name evidence="3" type="ORF">MM239_15970</name>
</gene>
<feature type="domain" description="Phage integrase SAM-like" evidence="2">
    <location>
        <begin position="67"/>
        <end position="162"/>
    </location>
</feature>
<sequence>MNIRLKRKKRDFEFLKLTLHGSPSSVSERKENKENLQLTENVLAIRKSDYIQGKFEVKNISKLKRPFLDYFKEKMEEKSNSEKNYGVWTSTFAHLKNCVSPGLIFEEVDDSFTKKVRLYFEQVAYTKSDLPLSLNSKHSYFNKFKACLRSAFEEGYLNINYASRVKSFEQAESQREYLTFSELQPLTNTPSKYKVLKRAFLFSCLTGLNWSDINSLI</sequence>
<keyword evidence="4" id="KW-1185">Reference proteome</keyword>
<dbReference type="InterPro" id="IPR011010">
    <property type="entry name" value="DNA_brk_join_enz"/>
</dbReference>
<proteinExistence type="predicted"/>
<reference evidence="3" key="1">
    <citation type="submission" date="2022-03" db="EMBL/GenBank/DDBJ databases">
        <title>De novo assembled genomes of Belliella spp. (Cyclobacteriaceae) strains.</title>
        <authorList>
            <person name="Szabo A."/>
            <person name="Korponai K."/>
            <person name="Felfoldi T."/>
        </authorList>
    </citation>
    <scope>NUCLEOTIDE SEQUENCE</scope>
    <source>
        <strain evidence="3">DSM 111904</strain>
    </source>
</reference>
<dbReference type="InterPro" id="IPR025269">
    <property type="entry name" value="SAM-like_dom"/>
</dbReference>
<name>A0ABS9V3B0_9BACT</name>
<comment type="caution">
    <text evidence="3">The sequence shown here is derived from an EMBL/GenBank/DDBJ whole genome shotgun (WGS) entry which is preliminary data.</text>
</comment>
<dbReference type="InterPro" id="IPR010998">
    <property type="entry name" value="Integrase_recombinase_N"/>
</dbReference>
<dbReference type="Pfam" id="PF13102">
    <property type="entry name" value="Phage_int_SAM_5"/>
    <property type="match status" value="1"/>
</dbReference>